<dbReference type="InterPro" id="IPR011990">
    <property type="entry name" value="TPR-like_helical_dom_sf"/>
</dbReference>
<keyword evidence="6" id="KW-1185">Reference proteome</keyword>
<name>A0A1R1PII4_ZANCU</name>
<feature type="compositionally biased region" description="Basic and acidic residues" evidence="4">
    <location>
        <begin position="452"/>
        <end position="463"/>
    </location>
</feature>
<evidence type="ECO:0000256" key="1">
    <source>
        <dbReference type="ARBA" id="ARBA00022803"/>
    </source>
</evidence>
<dbReference type="SMART" id="SM00028">
    <property type="entry name" value="TPR"/>
    <property type="match status" value="5"/>
</dbReference>
<keyword evidence="1 3" id="KW-0802">TPR repeat</keyword>
<protein>
    <submittedName>
        <fullName evidence="5">Cell division cycle protein 27-like protein</fullName>
    </submittedName>
</protein>
<dbReference type="AlphaFoldDB" id="A0A1R1PII4"/>
<dbReference type="PROSITE" id="PS50005">
    <property type="entry name" value="TPR"/>
    <property type="match status" value="1"/>
</dbReference>
<feature type="region of interest" description="Disordered" evidence="4">
    <location>
        <begin position="452"/>
        <end position="486"/>
    </location>
</feature>
<keyword evidence="5" id="KW-0131">Cell cycle</keyword>
<dbReference type="GO" id="GO:0016567">
    <property type="term" value="P:protein ubiquitination"/>
    <property type="evidence" value="ECO:0007669"/>
    <property type="project" value="TreeGrafter"/>
</dbReference>
<dbReference type="PANTHER" id="PTHR12558:SF13">
    <property type="entry name" value="CELL DIVISION CYCLE PROTEIN 27 HOMOLOG"/>
    <property type="match status" value="1"/>
</dbReference>
<feature type="compositionally biased region" description="Polar residues" evidence="4">
    <location>
        <begin position="464"/>
        <end position="473"/>
    </location>
</feature>
<accession>A0A1R1PII4</accession>
<dbReference type="PANTHER" id="PTHR12558">
    <property type="entry name" value="CELL DIVISION CYCLE 16,23,27"/>
    <property type="match status" value="1"/>
</dbReference>
<evidence type="ECO:0000256" key="4">
    <source>
        <dbReference type="SAM" id="MobiDB-lite"/>
    </source>
</evidence>
<dbReference type="SUPFAM" id="SSF48452">
    <property type="entry name" value="TPR-like"/>
    <property type="match status" value="1"/>
</dbReference>
<dbReference type="Gene3D" id="1.25.40.10">
    <property type="entry name" value="Tetratricopeptide repeat domain"/>
    <property type="match status" value="1"/>
</dbReference>
<dbReference type="GO" id="GO:0031145">
    <property type="term" value="P:anaphase-promoting complex-dependent catabolic process"/>
    <property type="evidence" value="ECO:0007669"/>
    <property type="project" value="TreeGrafter"/>
</dbReference>
<evidence type="ECO:0000313" key="5">
    <source>
        <dbReference type="EMBL" id="OMH80794.1"/>
    </source>
</evidence>
<evidence type="ECO:0000313" key="6">
    <source>
        <dbReference type="Proteomes" id="UP000188320"/>
    </source>
</evidence>
<dbReference type="EMBL" id="LSSK01001075">
    <property type="protein sequence ID" value="OMH80794.1"/>
    <property type="molecule type" value="Genomic_DNA"/>
</dbReference>
<comment type="similarity">
    <text evidence="2">Belongs to the APC3/CDC27 family.</text>
</comment>
<dbReference type="InterPro" id="IPR019734">
    <property type="entry name" value="TPR_rpt"/>
</dbReference>
<keyword evidence="5" id="KW-0132">Cell division</keyword>
<reference evidence="6" key="1">
    <citation type="submission" date="2017-01" db="EMBL/GenBank/DDBJ databases">
        <authorList>
            <person name="Wang Y."/>
            <person name="White M."/>
            <person name="Kvist S."/>
            <person name="Moncalvo J.-M."/>
        </authorList>
    </citation>
    <scope>NUCLEOTIDE SEQUENCE [LARGE SCALE GENOMIC DNA]</scope>
    <source>
        <strain evidence="6">COL-18-3</strain>
    </source>
</reference>
<evidence type="ECO:0000256" key="3">
    <source>
        <dbReference type="PROSITE-ProRule" id="PRU00339"/>
    </source>
</evidence>
<proteinExistence type="inferred from homology"/>
<evidence type="ECO:0000256" key="2">
    <source>
        <dbReference type="ARBA" id="ARBA00038210"/>
    </source>
</evidence>
<organism evidence="5 6">
    <name type="scientific">Zancudomyces culisetae</name>
    <name type="common">Gut fungus</name>
    <name type="synonym">Smittium culisetae</name>
    <dbReference type="NCBI Taxonomy" id="1213189"/>
    <lineage>
        <taxon>Eukaryota</taxon>
        <taxon>Fungi</taxon>
        <taxon>Fungi incertae sedis</taxon>
        <taxon>Zoopagomycota</taxon>
        <taxon>Kickxellomycotina</taxon>
        <taxon>Harpellomycetes</taxon>
        <taxon>Harpellales</taxon>
        <taxon>Legeriomycetaceae</taxon>
        <taxon>Zancudomyces</taxon>
    </lineage>
</organism>
<dbReference type="OrthoDB" id="10248520at2759"/>
<dbReference type="GO" id="GO:0005680">
    <property type="term" value="C:anaphase-promoting complex"/>
    <property type="evidence" value="ECO:0007669"/>
    <property type="project" value="TreeGrafter"/>
</dbReference>
<comment type="caution">
    <text evidence="5">The sequence shown here is derived from an EMBL/GenBank/DDBJ whole genome shotgun (WGS) entry which is preliminary data.</text>
</comment>
<dbReference type="GO" id="GO:0051301">
    <property type="term" value="P:cell division"/>
    <property type="evidence" value="ECO:0007669"/>
    <property type="project" value="UniProtKB-KW"/>
</dbReference>
<dbReference type="Proteomes" id="UP000188320">
    <property type="component" value="Unassembled WGS sequence"/>
</dbReference>
<dbReference type="GO" id="GO:0005737">
    <property type="term" value="C:cytoplasm"/>
    <property type="evidence" value="ECO:0007669"/>
    <property type="project" value="TreeGrafter"/>
</dbReference>
<gene>
    <name evidence="5" type="ORF">AX774_g5758</name>
</gene>
<feature type="repeat" description="TPR" evidence="3">
    <location>
        <begin position="735"/>
        <end position="768"/>
    </location>
</feature>
<sequence length="1024" mass="117482">MDKKRIYYERLIEYFLNQYLYTDAIYYAEIYFGLFNKSGTVFFHLKSRASNDAYKLSKNKNNKQNPVSICSENDLQSIYWLANAYFSACEFNTAYLLLKNLFVDALLIKKKVSNLYQLLNDLRNLDKGLKMPKRSATNTTATLMDAAFDQTFTSWPNFCSDLNDREFIRMKVRNKGFSNSYEYYILQKLGQFNLFNQCDLNQIVDSFFGNTEKNSESRGIENTTQPFNANINNKVKLRHEIRKYILRQLKLLLKTLWLYSKAASNTNRHADAKSVLEILKEYYGALRYGAEDYECTSTGPKNSDTSTNNDINIVGGKYGADYTHESIQPGERTLGQNEIKILEGHKAEPNVPEYSTVLINLAQTFTALGIKRKSLDFYQEAVEHNNMSLSAIEGMLINEKFDYLVERCSTFRDSCSALSKKRKEKLVKNGDPALKDGYKKNMYENDTICNINDRKNNTKKDNDQTPSNNTGIENSRCERTRGTVSGAKRRRNRMTPMLGLYAEYTKKTCELSKVVATSMILFKSMAFLHSYKYKQMVLELDKLTSLDDYSPLINSGLVLGLYSKMDFERGLYSQASTYFTELNRLGFNRNFGVNIYESSILWHLGDKLAMHSLLTAMENRGLDDSYLYWVCLGNLGSLNGKIKCSIYAFINALKYLYNKHLQKSTFDTQELKLCIIENETAKNTHEDYSGSNQNNLEDRLDLKDLASEIYSINKHDQAGYTSSSKPWIYKNDCIAYIYTLLGHEFSTLKAYELAVFAYSRAMYQSPSMYNAYYGLGMVYLQTFKSSLSKKYLEHAISKNSSNPMLYCSLALVISSKDFNKALELYVTASVLNSNMFNSAINLHIVTGVCELYYKNNHYMKCANLITNLPRLEALGCIAYTTSYELTLLLAKSCYKLGLLDLAYKHFMSSYQLLPTPELPAWNSQEKDTNNTATHTSYKNDEHYDSIYSGGREEIVHYLGLIEADDSFSSSYTHTNEPSHNGIGGDSHTNNINDDAFIFGRDEWLEMFNATRYADNTIENCLEFL</sequence>
<dbReference type="GO" id="GO:0007091">
    <property type="term" value="P:metaphase/anaphase transition of mitotic cell cycle"/>
    <property type="evidence" value="ECO:0007669"/>
    <property type="project" value="TreeGrafter"/>
</dbReference>